<dbReference type="InterPro" id="IPR046226">
    <property type="entry name" value="DUF6259"/>
</dbReference>
<keyword evidence="3" id="KW-1185">Reference proteome</keyword>
<dbReference type="RefSeq" id="WP_129601646.1">
    <property type="nucleotide sequence ID" value="NZ_SBLB01000003.1"/>
</dbReference>
<proteinExistence type="predicted"/>
<dbReference type="SUPFAM" id="SSF51445">
    <property type="entry name" value="(Trans)glycosidases"/>
    <property type="match status" value="1"/>
</dbReference>
<dbReference type="AlphaFoldDB" id="A0A4Q2UP39"/>
<reference evidence="2 3" key="1">
    <citation type="submission" date="2019-01" db="EMBL/GenBank/DDBJ databases">
        <title>Spirosoma flava sp. nov., a propanil-degrading bacterium isolated from herbicide-contaminated soil.</title>
        <authorList>
            <person name="Zhang L."/>
            <person name="Jiang J.-D."/>
        </authorList>
    </citation>
    <scope>NUCLEOTIDE SEQUENCE [LARGE SCALE GENOMIC DNA]</scope>
    <source>
        <strain evidence="2 3">TY50</strain>
    </source>
</reference>
<protein>
    <recommendedName>
        <fullName evidence="1">DUF6259 domain-containing protein</fullName>
    </recommendedName>
</protein>
<feature type="domain" description="DUF6259" evidence="1">
    <location>
        <begin position="259"/>
        <end position="521"/>
    </location>
</feature>
<comment type="caution">
    <text evidence="2">The sequence shown here is derived from an EMBL/GenBank/DDBJ whole genome shotgun (WGS) entry which is preliminary data.</text>
</comment>
<evidence type="ECO:0000259" key="1">
    <source>
        <dbReference type="Pfam" id="PF19773"/>
    </source>
</evidence>
<dbReference type="InterPro" id="IPR017853">
    <property type="entry name" value="GH"/>
</dbReference>
<dbReference type="EMBL" id="SBLB01000003">
    <property type="protein sequence ID" value="RYC69380.1"/>
    <property type="molecule type" value="Genomic_DNA"/>
</dbReference>
<name>A0A4Q2UP39_9BACT</name>
<dbReference type="Gene3D" id="3.20.20.80">
    <property type="entry name" value="Glycosidases"/>
    <property type="match status" value="1"/>
</dbReference>
<sequence>MIHLRSLRPLYFGLALLAAGLWPLTGLAQSVRLSTTHATLSVDRQGNLTIAPKGSTTLTTRTPLSKLWKLTLQNRLESTILAPKLVEVLPETAPEVAQTGNEIVLTYSGLQGGGRALPVKAVFRVGVKDDAFVFSGNLSVEADKPDASPWLLRELTYPILSDIQAKDSKPSVYWPESLGRCYTDPASMGKLSFDYPSGRGSMQWFTINTPQQGLYIGCHDADRTKKQFEVAYNTPSASFSSAITFPVFSTTFTVPEVNIAPYGGTWHTGAKRYRTWYLSQFTLPTLPTWVKQDAGWFLAILKQQNGYVMWRYDEIDKLCDIADRFGLKTLGLFGWAHGGHDRLFPNWIPDDLLGGQPALKAGIERAHKRGFKVILYANATMMDATSEYYKYAGNQTMAVREDQMAYTSSIRKYNSATPVVFVESSYSSAYWRKTMMNLALQARELGADGILYDQAGVKGALLNFSKIQDHKLPQESGTKYRVMMLNEIRTAMKKLDPEFIIMTEATHDGVLDNIDYHHGWGIGTAIEPIGFGSAQYSFPALYRYTFPELVETQRNANPMITRAEANFAVVYGLRHEIESRYEEDVDYLVKGKMPTAESYAEVTYYPPVPAKIREAPAEVATQYVQDLIRFENAHASFLRMGTFVDEEGFQVSGPDITAKGFRQGDRLGIVVWNTNPSADRSVAINVPGYRLVEAHEPNRGAGGTATASPASTLKPNSIRLLIYGKNN</sequence>
<dbReference type="Pfam" id="PF19773">
    <property type="entry name" value="DUF6259"/>
    <property type="match status" value="1"/>
</dbReference>
<organism evidence="2 3">
    <name type="scientific">Spirosoma sordidisoli</name>
    <dbReference type="NCBI Taxonomy" id="2502893"/>
    <lineage>
        <taxon>Bacteria</taxon>
        <taxon>Pseudomonadati</taxon>
        <taxon>Bacteroidota</taxon>
        <taxon>Cytophagia</taxon>
        <taxon>Cytophagales</taxon>
        <taxon>Cytophagaceae</taxon>
        <taxon>Spirosoma</taxon>
    </lineage>
</organism>
<accession>A0A4Q2UP39</accession>
<dbReference type="Proteomes" id="UP000290407">
    <property type="component" value="Unassembled WGS sequence"/>
</dbReference>
<gene>
    <name evidence="2" type="ORF">EQG79_12265</name>
</gene>
<evidence type="ECO:0000313" key="3">
    <source>
        <dbReference type="Proteomes" id="UP000290407"/>
    </source>
</evidence>
<evidence type="ECO:0000313" key="2">
    <source>
        <dbReference type="EMBL" id="RYC69380.1"/>
    </source>
</evidence>